<dbReference type="AlphaFoldDB" id="A0A4Q2JNW1"/>
<dbReference type="RefSeq" id="WP_129233716.1">
    <property type="nucleotide sequence ID" value="NZ_JBHXVJ010000001.1"/>
</dbReference>
<proteinExistence type="predicted"/>
<sequence length="139" mass="15461">MISRDLALQLRDAGLAWHPQSGDRFQLDLPSNVEAEAEADVFTVSEMTIETHRHETGTILGFNGTTEWALDSVALADAIWLPREDQLRELLRATFRSLRRLPDAFEVSIGLGGDTLAFEHPDAAEAYGMALLALIERTR</sequence>
<dbReference type="OrthoDB" id="3295834at2"/>
<name>A0A4Q2JNW1_9MICO</name>
<gene>
    <name evidence="1" type="ORF">ESO86_04665</name>
</gene>
<evidence type="ECO:0000313" key="1">
    <source>
        <dbReference type="EMBL" id="RXZ49921.1"/>
    </source>
</evidence>
<organism evidence="1 2">
    <name type="scientific">Agromyces binzhouensis</name>
    <dbReference type="NCBI Taxonomy" id="1817495"/>
    <lineage>
        <taxon>Bacteria</taxon>
        <taxon>Bacillati</taxon>
        <taxon>Actinomycetota</taxon>
        <taxon>Actinomycetes</taxon>
        <taxon>Micrococcales</taxon>
        <taxon>Microbacteriaceae</taxon>
        <taxon>Agromyces</taxon>
    </lineage>
</organism>
<protein>
    <submittedName>
        <fullName evidence="1">Pilus assembly protein CpaE</fullName>
    </submittedName>
</protein>
<evidence type="ECO:0000313" key="2">
    <source>
        <dbReference type="Proteomes" id="UP000292881"/>
    </source>
</evidence>
<accession>A0A4Q2JNW1</accession>
<comment type="caution">
    <text evidence="1">The sequence shown here is derived from an EMBL/GenBank/DDBJ whole genome shotgun (WGS) entry which is preliminary data.</text>
</comment>
<keyword evidence="2" id="KW-1185">Reference proteome</keyword>
<dbReference type="Proteomes" id="UP000292881">
    <property type="component" value="Unassembled WGS sequence"/>
</dbReference>
<dbReference type="EMBL" id="SDPL01000049">
    <property type="protein sequence ID" value="RXZ49921.1"/>
    <property type="molecule type" value="Genomic_DNA"/>
</dbReference>
<reference evidence="1 2" key="1">
    <citation type="submission" date="2019-01" db="EMBL/GenBank/DDBJ databases">
        <authorList>
            <person name="Li J."/>
        </authorList>
    </citation>
    <scope>NUCLEOTIDE SEQUENCE [LARGE SCALE GENOMIC DNA]</scope>
    <source>
        <strain evidence="1 2">CGMCC 4.7180</strain>
    </source>
</reference>